<comment type="caution">
    <text evidence="5">The sequence shown here is derived from an EMBL/GenBank/DDBJ whole genome shotgun (WGS) entry which is preliminary data.</text>
</comment>
<evidence type="ECO:0000313" key="5">
    <source>
        <dbReference type="EMBL" id="MDG4716641.1"/>
    </source>
</evidence>
<keyword evidence="2" id="KW-0276">Fatty acid metabolism</keyword>
<proteinExistence type="predicted"/>
<dbReference type="InterPro" id="IPR042099">
    <property type="entry name" value="ANL_N_sf"/>
</dbReference>
<sequence length="592" mass="67716">MTDIKRLFDFPYYQLKHKPTDKALVTKYNGKWTPMSTQEYIDKANTISRALLRLGVQKDDKIAVISSTNRTEWNIMDIGILQTGAQNIPIYPTISAEDYEYVLNHSESTYCFVSDEEVLEKVRKVQANTKLKEVYSFNHIDGCKHYSELFELGKDKSNQNEVEARKDAVKPNDLATIIYTSGTTGRPKGVMLSHWNITSNALDSSKRLPKIDGETRILSFLPICHIFERVLIYIYQYAGTSIYFAEGLDKIGDNAKEIKPHLMSVVPRLLEKVFDKIMLKADELSGIKQKLFYWAVELGEQWEPYKTNGAWYEFKLSIANKLIFSKWREALGGELTTMVSGSAALQPRLSRIFGAARMQVMEGYGLTETSPVVGVGMYRDNCYKVGTVGKPIDNVEVKIAEDGEILIKGPNVMLGYYKDPEKTDSVMTDNYFHTGDKGIIDQDGFLKITGRKKEMFKTSGGKYIIPTLLENDLKQSLFIEQVMVVGEGEKMPGAIIQPNFDFIRDWIDHKNLNIGKSESEIATSDIVINRIQKEVDKYNKHFGKWEQIKRFELTPEAWTIDDGHLTPTMKMKRSIIREKYDALYEKIYRPNA</sequence>
<dbReference type="InterPro" id="IPR020845">
    <property type="entry name" value="AMP-binding_CS"/>
</dbReference>
<evidence type="ECO:0000256" key="2">
    <source>
        <dbReference type="ARBA" id="ARBA00022832"/>
    </source>
</evidence>
<dbReference type="Gene3D" id="3.40.50.12780">
    <property type="entry name" value="N-terminal domain of ligase-like"/>
    <property type="match status" value="2"/>
</dbReference>
<dbReference type="InterPro" id="IPR020459">
    <property type="entry name" value="AMP-binding"/>
</dbReference>
<feature type="domain" description="AMP-dependent synthetase/ligase" evidence="4">
    <location>
        <begin position="15"/>
        <end position="417"/>
    </location>
</feature>
<evidence type="ECO:0000256" key="1">
    <source>
        <dbReference type="ARBA" id="ARBA00022598"/>
    </source>
</evidence>
<dbReference type="PROSITE" id="PS00455">
    <property type="entry name" value="AMP_BINDING"/>
    <property type="match status" value="1"/>
</dbReference>
<evidence type="ECO:0000256" key="3">
    <source>
        <dbReference type="ARBA" id="ARBA00023098"/>
    </source>
</evidence>
<name>A0ABT6G3N8_9FLAO</name>
<dbReference type="SUPFAM" id="SSF56801">
    <property type="entry name" value="Acetyl-CoA synthetase-like"/>
    <property type="match status" value="1"/>
</dbReference>
<dbReference type="GO" id="GO:0016874">
    <property type="term" value="F:ligase activity"/>
    <property type="evidence" value="ECO:0007669"/>
    <property type="project" value="UniProtKB-KW"/>
</dbReference>
<dbReference type="Pfam" id="PF23562">
    <property type="entry name" value="AMP-binding_C_3"/>
    <property type="match status" value="1"/>
</dbReference>
<dbReference type="PANTHER" id="PTHR43272:SF32">
    <property type="entry name" value="AMP-DEPENDENT SYNTHETASE_LIGASE DOMAIN-CONTAINING PROTEIN"/>
    <property type="match status" value="1"/>
</dbReference>
<dbReference type="PRINTS" id="PR00154">
    <property type="entry name" value="AMPBINDING"/>
</dbReference>
<dbReference type="PANTHER" id="PTHR43272">
    <property type="entry name" value="LONG-CHAIN-FATTY-ACID--COA LIGASE"/>
    <property type="match status" value="1"/>
</dbReference>
<evidence type="ECO:0000313" key="6">
    <source>
        <dbReference type="Proteomes" id="UP001529085"/>
    </source>
</evidence>
<accession>A0ABT6G3N8</accession>
<gene>
    <name evidence="5" type="ORF">P7122_12210</name>
</gene>
<keyword evidence="3" id="KW-0443">Lipid metabolism</keyword>
<protein>
    <submittedName>
        <fullName evidence="5">Long-chain fatty acid--CoA ligase</fullName>
    </submittedName>
</protein>
<dbReference type="RefSeq" id="WP_278006082.1">
    <property type="nucleotide sequence ID" value="NZ_JARSBN010000006.1"/>
</dbReference>
<dbReference type="Pfam" id="PF00501">
    <property type="entry name" value="AMP-binding"/>
    <property type="match status" value="1"/>
</dbReference>
<keyword evidence="1 5" id="KW-0436">Ligase</keyword>
<dbReference type="EMBL" id="JARSBN010000006">
    <property type="protein sequence ID" value="MDG4716641.1"/>
    <property type="molecule type" value="Genomic_DNA"/>
</dbReference>
<keyword evidence="6" id="KW-1185">Reference proteome</keyword>
<dbReference type="InterPro" id="IPR000873">
    <property type="entry name" value="AMP-dep_synth/lig_dom"/>
</dbReference>
<evidence type="ECO:0000259" key="4">
    <source>
        <dbReference type="Pfam" id="PF00501"/>
    </source>
</evidence>
<reference evidence="5 6" key="1">
    <citation type="submission" date="2023-03" db="EMBL/GenBank/DDBJ databases">
        <title>Strain YYF002 represents a novel species in the genus Winogradskyella isolated from seawater.</title>
        <authorList>
            <person name="Fu Z.-Y."/>
        </authorList>
    </citation>
    <scope>NUCLEOTIDE SEQUENCE [LARGE SCALE GENOMIC DNA]</scope>
    <source>
        <strain evidence="5 6">YYF002</strain>
    </source>
</reference>
<dbReference type="Proteomes" id="UP001529085">
    <property type="component" value="Unassembled WGS sequence"/>
</dbReference>
<dbReference type="CDD" id="cd05907">
    <property type="entry name" value="VL_LC_FACS_like"/>
    <property type="match status" value="1"/>
</dbReference>
<organism evidence="5 6">
    <name type="scientific">Winogradskyella marincola</name>
    <dbReference type="NCBI Taxonomy" id="3037795"/>
    <lineage>
        <taxon>Bacteria</taxon>
        <taxon>Pseudomonadati</taxon>
        <taxon>Bacteroidota</taxon>
        <taxon>Flavobacteriia</taxon>
        <taxon>Flavobacteriales</taxon>
        <taxon>Flavobacteriaceae</taxon>
        <taxon>Winogradskyella</taxon>
    </lineage>
</organism>